<dbReference type="AlphaFoldDB" id="A0A806KSS1"/>
<organism evidence="8">
    <name type="scientific">uncultured bacterium contig00111</name>
    <dbReference type="NCBI Taxonomy" id="1181575"/>
    <lineage>
        <taxon>Bacteria</taxon>
        <taxon>environmental samples</taxon>
    </lineage>
</organism>
<dbReference type="PANTHER" id="PTHR22998">
    <property type="entry name" value="SARM1"/>
    <property type="match status" value="1"/>
</dbReference>
<evidence type="ECO:0000256" key="3">
    <source>
        <dbReference type="ARBA" id="ARBA00022737"/>
    </source>
</evidence>
<dbReference type="GO" id="GO:0048678">
    <property type="term" value="P:response to axon injury"/>
    <property type="evidence" value="ECO:0007669"/>
    <property type="project" value="InterPro"/>
</dbReference>
<name>A0A806KSS1_9BACT</name>
<dbReference type="EMBL" id="JQ844288">
    <property type="protein sequence ID" value="AGS54301.1"/>
    <property type="molecule type" value="Genomic_DNA"/>
</dbReference>
<keyword evidence="6" id="KW-1133">Transmembrane helix</keyword>
<dbReference type="SMART" id="SM00255">
    <property type="entry name" value="TIR"/>
    <property type="match status" value="1"/>
</dbReference>
<dbReference type="Gene3D" id="3.40.50.10140">
    <property type="entry name" value="Toll/interleukin-1 receptor homology (TIR) domain"/>
    <property type="match status" value="1"/>
</dbReference>
<dbReference type="InterPro" id="IPR000157">
    <property type="entry name" value="TIR_dom"/>
</dbReference>
<evidence type="ECO:0000256" key="4">
    <source>
        <dbReference type="SAM" id="Coils"/>
    </source>
</evidence>
<dbReference type="GO" id="GO:0003953">
    <property type="term" value="F:NAD+ nucleosidase activity"/>
    <property type="evidence" value="ECO:0007669"/>
    <property type="project" value="InterPro"/>
</dbReference>
<reference evidence="8" key="1">
    <citation type="submission" date="2012-03" db="EMBL/GenBank/DDBJ databases">
        <title>Functional metagenomics reveals considerable lignocellulase gene clusters in the gut microbiome of a wood-feeding higher termite.</title>
        <authorList>
            <person name="Liu N."/>
        </authorList>
    </citation>
    <scope>NUCLEOTIDE SEQUENCE</scope>
</reference>
<dbReference type="InterPro" id="IPR039184">
    <property type="entry name" value="SARM1"/>
</dbReference>
<feature type="region of interest" description="Disordered" evidence="5">
    <location>
        <begin position="265"/>
        <end position="296"/>
    </location>
</feature>
<keyword evidence="6" id="KW-0812">Transmembrane</keyword>
<keyword evidence="3" id="KW-0677">Repeat</keyword>
<feature type="transmembrane region" description="Helical" evidence="6">
    <location>
        <begin position="159"/>
        <end position="177"/>
    </location>
</feature>
<keyword evidence="6" id="KW-0472">Membrane</keyword>
<dbReference type="InterPro" id="IPR035897">
    <property type="entry name" value="Toll_tir_struct_dom_sf"/>
</dbReference>
<protein>
    <submittedName>
        <fullName evidence="8">Sterile alpha and TIR motif-containing protein 1</fullName>
    </submittedName>
</protein>
<dbReference type="GO" id="GO:0035591">
    <property type="term" value="F:signaling adaptor activity"/>
    <property type="evidence" value="ECO:0007669"/>
    <property type="project" value="InterPro"/>
</dbReference>
<dbReference type="GO" id="GO:0005737">
    <property type="term" value="C:cytoplasm"/>
    <property type="evidence" value="ECO:0007669"/>
    <property type="project" value="UniProtKB-SubCell"/>
</dbReference>
<evidence type="ECO:0000313" key="8">
    <source>
        <dbReference type="EMBL" id="AGS54301.1"/>
    </source>
</evidence>
<evidence type="ECO:0000259" key="7">
    <source>
        <dbReference type="PROSITE" id="PS50104"/>
    </source>
</evidence>
<proteinExistence type="predicted"/>
<feature type="domain" description="TIR" evidence="7">
    <location>
        <begin position="2"/>
        <end position="138"/>
    </location>
</feature>
<evidence type="ECO:0000256" key="2">
    <source>
        <dbReference type="ARBA" id="ARBA00022490"/>
    </source>
</evidence>
<dbReference type="SUPFAM" id="SSF52200">
    <property type="entry name" value="Toll/Interleukin receptor TIR domain"/>
    <property type="match status" value="1"/>
</dbReference>
<feature type="compositionally biased region" description="Low complexity" evidence="5">
    <location>
        <begin position="267"/>
        <end position="292"/>
    </location>
</feature>
<accession>A0A806KSS1</accession>
<keyword evidence="4" id="KW-0175">Coiled coil</keyword>
<dbReference type="Pfam" id="PF13676">
    <property type="entry name" value="TIR_2"/>
    <property type="match status" value="1"/>
</dbReference>
<feature type="coiled-coil region" evidence="4">
    <location>
        <begin position="177"/>
        <end position="209"/>
    </location>
</feature>
<dbReference type="PROSITE" id="PS50104">
    <property type="entry name" value="TIR"/>
    <property type="match status" value="1"/>
</dbReference>
<dbReference type="PANTHER" id="PTHR22998:SF1">
    <property type="entry name" value="NAD(+) HYDROLASE SARM1"/>
    <property type="match status" value="1"/>
</dbReference>
<dbReference type="GO" id="GO:0007165">
    <property type="term" value="P:signal transduction"/>
    <property type="evidence" value="ECO:0007669"/>
    <property type="project" value="InterPro"/>
</dbReference>
<keyword evidence="2" id="KW-0963">Cytoplasm</keyword>
<evidence type="ECO:0000256" key="5">
    <source>
        <dbReference type="SAM" id="MobiDB-lite"/>
    </source>
</evidence>
<evidence type="ECO:0000256" key="6">
    <source>
        <dbReference type="SAM" id="Phobius"/>
    </source>
</evidence>
<comment type="subcellular location">
    <subcellularLocation>
        <location evidence="1">Cytoplasm</location>
    </subcellularLocation>
</comment>
<sequence>MSNYQIFISYRRKGGFDTAKLIYDRLSMDGYSVSFDIDTLENGNFDDELEKRIKKCKDFILVLSPGIFDCFTEEGYNPKDDWVRMEIACALSKNKNIVPLMLDDFKYPRRLPNEIKDITRKNSIDLNPKYFEAAYEKMKDTFLLSKPHWKTRHKKQVRYFLAGAIFLFVAFLFIKVYTNARSQVKEAELRAQKAELIRVEKEVELAQKENSINTFKDSELALIIDSINTAKNKEIALIVTLVVDSMNNIKRKELRNAIDSVKKYMRQSQSPATQKTTTQQKTTAQKTTAQKSSKTKNKKLYTISKNSFKLFLPKSPSFRLRTETAFSAISFSPTMSKYGIFASSPMRIL</sequence>
<evidence type="ECO:0000256" key="1">
    <source>
        <dbReference type="ARBA" id="ARBA00004496"/>
    </source>
</evidence>